<proteinExistence type="predicted"/>
<name>A0A3S2XYD2_9BURK</name>
<dbReference type="EMBL" id="SACM01000001">
    <property type="protein sequence ID" value="RVT87622.1"/>
    <property type="molecule type" value="Genomic_DNA"/>
</dbReference>
<organism evidence="2 3">
    <name type="scientific">Inhella crocodyli</name>
    <dbReference type="NCBI Taxonomy" id="2499851"/>
    <lineage>
        <taxon>Bacteria</taxon>
        <taxon>Pseudomonadati</taxon>
        <taxon>Pseudomonadota</taxon>
        <taxon>Betaproteobacteria</taxon>
        <taxon>Burkholderiales</taxon>
        <taxon>Sphaerotilaceae</taxon>
        <taxon>Inhella</taxon>
    </lineage>
</organism>
<accession>A0A3S2XYD2</accession>
<keyword evidence="3" id="KW-1185">Reference proteome</keyword>
<evidence type="ECO:0000313" key="2">
    <source>
        <dbReference type="EMBL" id="RVT87622.1"/>
    </source>
</evidence>
<evidence type="ECO:0000256" key="1">
    <source>
        <dbReference type="SAM" id="MobiDB-lite"/>
    </source>
</evidence>
<gene>
    <name evidence="2" type="ORF">EOD73_00920</name>
</gene>
<feature type="region of interest" description="Disordered" evidence="1">
    <location>
        <begin position="1"/>
        <end position="55"/>
    </location>
</feature>
<dbReference type="AlphaFoldDB" id="A0A3S2XYD2"/>
<dbReference type="Proteomes" id="UP000288587">
    <property type="component" value="Unassembled WGS sequence"/>
</dbReference>
<protein>
    <submittedName>
        <fullName evidence="2">Uncharacterized protein</fullName>
    </submittedName>
</protein>
<comment type="caution">
    <text evidence="2">The sequence shown here is derived from an EMBL/GenBank/DDBJ whole genome shotgun (WGS) entry which is preliminary data.</text>
</comment>
<sequence length="85" mass="8017">MLRSTPAGVGVGAGAGGGGGGGEGGGGAGVGGTGAGGGAEPPPPPQACSNDKPKRANRVYATRARSRQVVIGKCRKVTSNVGQYP</sequence>
<evidence type="ECO:0000313" key="3">
    <source>
        <dbReference type="Proteomes" id="UP000288587"/>
    </source>
</evidence>
<reference evidence="2 3" key="1">
    <citation type="submission" date="2019-01" db="EMBL/GenBank/DDBJ databases">
        <authorList>
            <person name="Chen W.-M."/>
        </authorList>
    </citation>
    <scope>NUCLEOTIDE SEQUENCE [LARGE SCALE GENOMIC DNA]</scope>
    <source>
        <strain evidence="2 3">CCP-18</strain>
    </source>
</reference>
<feature type="compositionally biased region" description="Gly residues" evidence="1">
    <location>
        <begin position="9"/>
        <end position="39"/>
    </location>
</feature>